<sequence length="285" mass="29910">EHSTFAYDPGDMIEEDNAGDTGSVMNLTMVDVAVSHTSFPRKLPPEPKFTDIQYMDNLGRCMDQYSWGHRVVNNLRIIDSSFTDCYGDGIGSDVTGGTFVYKDTTAVGAKLDGMNFGDAAGDAVSIEVQDSSIEDSGQYALHFANHAAMSNLLVRVEDSRLSGAKGAAVVAFDQNGTTRHSHIVLGGKGVRANCILGGARLAAEASGYDVSAQRNCGGVPKGPSGAGSRRPTGSCASTQSGARRRRAAQPAVNRAGRQVLRQSRGITAAVLAARAAATALRRRAA</sequence>
<accession>T0ZT99</accession>
<evidence type="ECO:0000256" key="1">
    <source>
        <dbReference type="SAM" id="MobiDB-lite"/>
    </source>
</evidence>
<name>T0ZT99_9ZZZZ</name>
<feature type="non-terminal residue" evidence="2">
    <location>
        <position position="285"/>
    </location>
</feature>
<comment type="caution">
    <text evidence="2">The sequence shown here is derived from an EMBL/GenBank/DDBJ whole genome shotgun (WGS) entry which is preliminary data.</text>
</comment>
<reference evidence="2" key="1">
    <citation type="submission" date="2013-08" db="EMBL/GenBank/DDBJ databases">
        <authorList>
            <person name="Mendez C."/>
            <person name="Richter M."/>
            <person name="Ferrer M."/>
            <person name="Sanchez J."/>
        </authorList>
    </citation>
    <scope>NUCLEOTIDE SEQUENCE</scope>
</reference>
<feature type="non-terminal residue" evidence="2">
    <location>
        <position position="1"/>
    </location>
</feature>
<dbReference type="Gene3D" id="2.160.20.10">
    <property type="entry name" value="Single-stranded right-handed beta-helix, Pectin lyase-like"/>
    <property type="match status" value="1"/>
</dbReference>
<dbReference type="InterPro" id="IPR012334">
    <property type="entry name" value="Pectin_lyas_fold"/>
</dbReference>
<gene>
    <name evidence="2" type="ORF">B2A_08297</name>
</gene>
<evidence type="ECO:0000313" key="2">
    <source>
        <dbReference type="EMBL" id="EQD47787.1"/>
    </source>
</evidence>
<reference evidence="2" key="2">
    <citation type="journal article" date="2014" name="ISME J.">
        <title>Microbial stratification in low pH oxic and suboxic macroscopic growths along an acid mine drainage.</title>
        <authorList>
            <person name="Mendez-Garcia C."/>
            <person name="Mesa V."/>
            <person name="Sprenger R.R."/>
            <person name="Richter M."/>
            <person name="Diez M.S."/>
            <person name="Solano J."/>
            <person name="Bargiela R."/>
            <person name="Golyshina O.V."/>
            <person name="Manteca A."/>
            <person name="Ramos J.L."/>
            <person name="Gallego J.R."/>
            <person name="Llorente I."/>
            <person name="Martins Dos Santos V.A."/>
            <person name="Jensen O.N."/>
            <person name="Pelaez A.I."/>
            <person name="Sanchez J."/>
            <person name="Ferrer M."/>
        </authorList>
    </citation>
    <scope>NUCLEOTIDE SEQUENCE</scope>
</reference>
<feature type="region of interest" description="Disordered" evidence="1">
    <location>
        <begin position="213"/>
        <end position="256"/>
    </location>
</feature>
<dbReference type="AlphaFoldDB" id="T0ZT99"/>
<dbReference type="SUPFAM" id="SSF51126">
    <property type="entry name" value="Pectin lyase-like"/>
    <property type="match status" value="1"/>
</dbReference>
<protein>
    <submittedName>
        <fullName evidence="2">Uncharacterized protein</fullName>
    </submittedName>
</protein>
<organism evidence="2">
    <name type="scientific">mine drainage metagenome</name>
    <dbReference type="NCBI Taxonomy" id="410659"/>
    <lineage>
        <taxon>unclassified sequences</taxon>
        <taxon>metagenomes</taxon>
        <taxon>ecological metagenomes</taxon>
    </lineage>
</organism>
<dbReference type="InterPro" id="IPR011050">
    <property type="entry name" value="Pectin_lyase_fold/virulence"/>
</dbReference>
<proteinExistence type="predicted"/>
<dbReference type="EMBL" id="AUZZ01005967">
    <property type="protein sequence ID" value="EQD47787.1"/>
    <property type="molecule type" value="Genomic_DNA"/>
</dbReference>